<dbReference type="Proteomes" id="UP001147746">
    <property type="component" value="Unassembled WGS sequence"/>
</dbReference>
<dbReference type="Pfam" id="PF04082">
    <property type="entry name" value="Fungal_trans"/>
    <property type="match status" value="1"/>
</dbReference>
<gene>
    <name evidence="9" type="ORF">N7476_007949</name>
</gene>
<sequence length="461" mass="52024">MSKGTLAHRIELLEEQLAAALEGNGPNAPQEPLKLPYVTDQTFSHLSTRKSNLTGVVRFLTLGYANKEDSTYLGPSSGLSLAENVNQIVHRGVGTKLLPVHAGQYSDAVRDEDAGAKASPPDDEISSRILDVYFKNMHARLPFLDRSEILELHAERHQPPGKTPEEQFGKFKMFMVYAIGAAILQTTETYNSTPPSDFLLTALCFDPTLRESISVASVEAMVLIVIYNLRTNSNSSVWYMIGLAMRTCVDFGFHRKARYAKLNAHESEKRRRLFWTVYIMERHTACSLGRPFSIAEEEIDAELPSNLDDSIADDEMITQILKGECRTERTPIPTLGRFIASIQLQRIVSEINTRIYRLDKQSSSLISEIAPLMEKLEAFKINVPSLDLQDCDFVYMHWNNSVRILLQPFLSVLHPQDGYIRTCLFASGQMCQIFKTLRQRDSCGHSFLLMNSVFMAGLTMW</sequence>
<proteinExistence type="predicted"/>
<dbReference type="OrthoDB" id="9970124at2759"/>
<dbReference type="GO" id="GO:0005634">
    <property type="term" value="C:nucleus"/>
    <property type="evidence" value="ECO:0007669"/>
    <property type="project" value="UniProtKB-SubCell"/>
</dbReference>
<reference evidence="9" key="1">
    <citation type="submission" date="2022-12" db="EMBL/GenBank/DDBJ databases">
        <authorList>
            <person name="Petersen C."/>
        </authorList>
    </citation>
    <scope>NUCLEOTIDE SEQUENCE</scope>
    <source>
        <strain evidence="9">IBT 21472</strain>
    </source>
</reference>
<feature type="domain" description="Xylanolytic transcriptional activator regulatory" evidence="8">
    <location>
        <begin position="237"/>
        <end position="310"/>
    </location>
</feature>
<evidence type="ECO:0000256" key="5">
    <source>
        <dbReference type="ARBA" id="ARBA00023125"/>
    </source>
</evidence>
<evidence type="ECO:0000256" key="7">
    <source>
        <dbReference type="ARBA" id="ARBA00023242"/>
    </source>
</evidence>
<accession>A0A9W9U134</accession>
<evidence type="ECO:0000256" key="6">
    <source>
        <dbReference type="ARBA" id="ARBA00023163"/>
    </source>
</evidence>
<evidence type="ECO:0000256" key="2">
    <source>
        <dbReference type="ARBA" id="ARBA00022723"/>
    </source>
</evidence>
<evidence type="ECO:0000313" key="10">
    <source>
        <dbReference type="Proteomes" id="UP001147746"/>
    </source>
</evidence>
<keyword evidence="10" id="KW-1185">Reference proteome</keyword>
<dbReference type="GO" id="GO:0045944">
    <property type="term" value="P:positive regulation of transcription by RNA polymerase II"/>
    <property type="evidence" value="ECO:0007669"/>
    <property type="project" value="TreeGrafter"/>
</dbReference>
<evidence type="ECO:0000256" key="3">
    <source>
        <dbReference type="ARBA" id="ARBA00022833"/>
    </source>
</evidence>
<dbReference type="GO" id="GO:0008270">
    <property type="term" value="F:zinc ion binding"/>
    <property type="evidence" value="ECO:0007669"/>
    <property type="project" value="InterPro"/>
</dbReference>
<keyword evidence="4" id="KW-0805">Transcription regulation</keyword>
<dbReference type="InterPro" id="IPR052202">
    <property type="entry name" value="Yeast_MetPath_Reg"/>
</dbReference>
<keyword evidence="6" id="KW-0804">Transcription</keyword>
<dbReference type="PANTHER" id="PTHR47782">
    <property type="entry name" value="ZN(II)2CYS6 TRANSCRIPTION FACTOR (EUROFUNG)-RELATED"/>
    <property type="match status" value="1"/>
</dbReference>
<name>A0A9W9U134_9EURO</name>
<dbReference type="InterPro" id="IPR007219">
    <property type="entry name" value="XnlR_reg_dom"/>
</dbReference>
<keyword evidence="7" id="KW-0539">Nucleus</keyword>
<dbReference type="CDD" id="cd12148">
    <property type="entry name" value="fungal_TF_MHR"/>
    <property type="match status" value="1"/>
</dbReference>
<dbReference type="SMART" id="SM00906">
    <property type="entry name" value="Fungal_trans"/>
    <property type="match status" value="1"/>
</dbReference>
<dbReference type="GO" id="GO:0000981">
    <property type="term" value="F:DNA-binding transcription factor activity, RNA polymerase II-specific"/>
    <property type="evidence" value="ECO:0007669"/>
    <property type="project" value="TreeGrafter"/>
</dbReference>
<evidence type="ECO:0000256" key="4">
    <source>
        <dbReference type="ARBA" id="ARBA00023015"/>
    </source>
</evidence>
<keyword evidence="2" id="KW-0479">Metal-binding</keyword>
<dbReference type="AlphaFoldDB" id="A0A9W9U134"/>
<dbReference type="GO" id="GO:0043565">
    <property type="term" value="F:sequence-specific DNA binding"/>
    <property type="evidence" value="ECO:0007669"/>
    <property type="project" value="TreeGrafter"/>
</dbReference>
<comment type="caution">
    <text evidence="9">The sequence shown here is derived from an EMBL/GenBank/DDBJ whole genome shotgun (WGS) entry which is preliminary data.</text>
</comment>
<keyword evidence="5" id="KW-0238">DNA-binding</keyword>
<dbReference type="PANTHER" id="PTHR47782:SF12">
    <property type="entry name" value="ZN(II)2CYS6 TRANSCRIPTION FACTOR (EUROFUNG)"/>
    <property type="match status" value="1"/>
</dbReference>
<evidence type="ECO:0000313" key="9">
    <source>
        <dbReference type="EMBL" id="KAJ5307293.1"/>
    </source>
</evidence>
<dbReference type="GO" id="GO:0006351">
    <property type="term" value="P:DNA-templated transcription"/>
    <property type="evidence" value="ECO:0007669"/>
    <property type="project" value="InterPro"/>
</dbReference>
<comment type="subcellular location">
    <subcellularLocation>
        <location evidence="1">Nucleus</location>
    </subcellularLocation>
</comment>
<dbReference type="EMBL" id="JAPZBO010000008">
    <property type="protein sequence ID" value="KAJ5307293.1"/>
    <property type="molecule type" value="Genomic_DNA"/>
</dbReference>
<keyword evidence="3" id="KW-0862">Zinc</keyword>
<protein>
    <recommendedName>
        <fullName evidence="8">Xylanolytic transcriptional activator regulatory domain-containing protein</fullName>
    </recommendedName>
</protein>
<reference evidence="9" key="2">
    <citation type="journal article" date="2023" name="IMA Fungus">
        <title>Comparative genomic study of the Penicillium genus elucidates a diverse pangenome and 15 lateral gene transfer events.</title>
        <authorList>
            <person name="Petersen C."/>
            <person name="Sorensen T."/>
            <person name="Nielsen M.R."/>
            <person name="Sondergaard T.E."/>
            <person name="Sorensen J.L."/>
            <person name="Fitzpatrick D.A."/>
            <person name="Frisvad J.C."/>
            <person name="Nielsen K.L."/>
        </authorList>
    </citation>
    <scope>NUCLEOTIDE SEQUENCE</scope>
    <source>
        <strain evidence="9">IBT 21472</strain>
    </source>
</reference>
<evidence type="ECO:0000256" key="1">
    <source>
        <dbReference type="ARBA" id="ARBA00004123"/>
    </source>
</evidence>
<evidence type="ECO:0000259" key="8">
    <source>
        <dbReference type="SMART" id="SM00906"/>
    </source>
</evidence>
<organism evidence="9 10">
    <name type="scientific">Penicillium atrosanguineum</name>
    <dbReference type="NCBI Taxonomy" id="1132637"/>
    <lineage>
        <taxon>Eukaryota</taxon>
        <taxon>Fungi</taxon>
        <taxon>Dikarya</taxon>
        <taxon>Ascomycota</taxon>
        <taxon>Pezizomycotina</taxon>
        <taxon>Eurotiomycetes</taxon>
        <taxon>Eurotiomycetidae</taxon>
        <taxon>Eurotiales</taxon>
        <taxon>Aspergillaceae</taxon>
        <taxon>Penicillium</taxon>
    </lineage>
</organism>